<dbReference type="PANTHER" id="PTHR33375:SF1">
    <property type="entry name" value="CHROMOSOME-PARTITIONING PROTEIN PARB-RELATED"/>
    <property type="match status" value="1"/>
</dbReference>
<dbReference type="SMART" id="SM00470">
    <property type="entry name" value="ParB"/>
    <property type="match status" value="1"/>
</dbReference>
<dbReference type="Pfam" id="PF23552">
    <property type="entry name" value="ParB_C"/>
    <property type="match status" value="1"/>
</dbReference>
<dbReference type="InterPro" id="IPR004437">
    <property type="entry name" value="ParB/RepB/Spo0J"/>
</dbReference>
<dbReference type="Pfam" id="PF02195">
    <property type="entry name" value="ParB_N"/>
    <property type="match status" value="1"/>
</dbReference>
<dbReference type="FunFam" id="1.10.10.2830:FF:000001">
    <property type="entry name" value="Chromosome partitioning protein ParB"/>
    <property type="match status" value="1"/>
</dbReference>
<evidence type="ECO:0000256" key="1">
    <source>
        <dbReference type="ARBA" id="ARBA00006295"/>
    </source>
</evidence>
<keyword evidence="2" id="KW-0159">Chromosome partition</keyword>
<dbReference type="InterPro" id="IPR057240">
    <property type="entry name" value="ParB_dimer_C"/>
</dbReference>
<dbReference type="SUPFAM" id="SSF109709">
    <property type="entry name" value="KorB DNA-binding domain-like"/>
    <property type="match status" value="1"/>
</dbReference>
<dbReference type="InterPro" id="IPR041468">
    <property type="entry name" value="HTH_ParB/Spo0J"/>
</dbReference>
<dbReference type="FunFam" id="3.90.1530.30:FF:000001">
    <property type="entry name" value="Chromosome partitioning protein ParB"/>
    <property type="match status" value="1"/>
</dbReference>
<reference evidence="5" key="1">
    <citation type="submission" date="2018-06" db="EMBL/GenBank/DDBJ databases">
        <authorList>
            <person name="Zhirakovskaya E."/>
        </authorList>
    </citation>
    <scope>NUCLEOTIDE SEQUENCE</scope>
</reference>
<dbReference type="SUPFAM" id="SSF110849">
    <property type="entry name" value="ParB/Sulfiredoxin"/>
    <property type="match status" value="1"/>
</dbReference>
<evidence type="ECO:0000259" key="4">
    <source>
        <dbReference type="SMART" id="SM00470"/>
    </source>
</evidence>
<dbReference type="NCBIfam" id="TIGR00180">
    <property type="entry name" value="parB_part"/>
    <property type="match status" value="1"/>
</dbReference>
<dbReference type="CDD" id="cd16393">
    <property type="entry name" value="SPO0J_N"/>
    <property type="match status" value="1"/>
</dbReference>
<dbReference type="Gene3D" id="1.10.10.2830">
    <property type="match status" value="1"/>
</dbReference>
<evidence type="ECO:0000256" key="2">
    <source>
        <dbReference type="ARBA" id="ARBA00022829"/>
    </source>
</evidence>
<protein>
    <submittedName>
        <fullName evidence="5">Chromosome (Plasmid) partitioning protein ParB</fullName>
    </submittedName>
</protein>
<organism evidence="5">
    <name type="scientific">hydrothermal vent metagenome</name>
    <dbReference type="NCBI Taxonomy" id="652676"/>
    <lineage>
        <taxon>unclassified sequences</taxon>
        <taxon>metagenomes</taxon>
        <taxon>ecological metagenomes</taxon>
    </lineage>
</organism>
<keyword evidence="3" id="KW-0238">DNA-binding</keyword>
<gene>
    <name evidence="5" type="ORF">MNBD_UNCLBAC01-540</name>
</gene>
<evidence type="ECO:0000313" key="5">
    <source>
        <dbReference type="EMBL" id="VAX37481.1"/>
    </source>
</evidence>
<comment type="similarity">
    <text evidence="1">Belongs to the ParB family.</text>
</comment>
<dbReference type="GO" id="GO:0007059">
    <property type="term" value="P:chromosome segregation"/>
    <property type="evidence" value="ECO:0007669"/>
    <property type="project" value="UniProtKB-KW"/>
</dbReference>
<dbReference type="InterPro" id="IPR050336">
    <property type="entry name" value="Chromosome_partition/occlusion"/>
</dbReference>
<proteinExistence type="inferred from homology"/>
<dbReference type="Pfam" id="PF17762">
    <property type="entry name" value="HTH_ParB"/>
    <property type="match status" value="1"/>
</dbReference>
<dbReference type="EMBL" id="UOGJ01000129">
    <property type="protein sequence ID" value="VAX37481.1"/>
    <property type="molecule type" value="Genomic_DNA"/>
</dbReference>
<name>A0A3B1DF48_9ZZZZ</name>
<dbReference type="InterPro" id="IPR003115">
    <property type="entry name" value="ParB_N"/>
</dbReference>
<dbReference type="GO" id="GO:0005694">
    <property type="term" value="C:chromosome"/>
    <property type="evidence" value="ECO:0007669"/>
    <property type="project" value="TreeGrafter"/>
</dbReference>
<dbReference type="PANTHER" id="PTHR33375">
    <property type="entry name" value="CHROMOSOME-PARTITIONING PROTEIN PARB-RELATED"/>
    <property type="match status" value="1"/>
</dbReference>
<feature type="domain" description="ParB-like N-terminal" evidence="4">
    <location>
        <begin position="32"/>
        <end position="121"/>
    </location>
</feature>
<dbReference type="GO" id="GO:0003677">
    <property type="term" value="F:DNA binding"/>
    <property type="evidence" value="ECO:0007669"/>
    <property type="project" value="UniProtKB-KW"/>
</dbReference>
<evidence type="ECO:0000256" key="3">
    <source>
        <dbReference type="ARBA" id="ARBA00023125"/>
    </source>
</evidence>
<dbReference type="Gene3D" id="3.90.1530.30">
    <property type="match status" value="1"/>
</dbReference>
<accession>A0A3B1DF48</accession>
<sequence length="290" mass="32109">MENKALGKGLSALIPEKLPEGIPQDEPRNGVAFLKTASISDNSLQPRTNYADDKLGELKASIKEKGVLQPILVRKKNGNYEVVAGERRLRAARALDLEEVPVIVKELSDQDALVIALVENIQREELNPIEEAEAFKRLIEEFHYTQDAVAQSVGKDRATISNLLRLLKLPMSIQKMVYDSKVSMGHARALLGLDSVIAQEKLAEAIVSKGISVRETEALVRVGGIQSGQKKIKKKEKNQDILALEADLRTVLGTKVSVLSKKNKGKLIIEYYSLDDLDRILEKIKGKKVI</sequence>
<dbReference type="AlphaFoldDB" id="A0A3B1DF48"/>
<dbReference type="InterPro" id="IPR036086">
    <property type="entry name" value="ParB/Sulfiredoxin_sf"/>
</dbReference>